<dbReference type="OrthoDB" id="1432662at2"/>
<dbReference type="RefSeq" id="WP_107720444.1">
    <property type="nucleotide sequence ID" value="NZ_CP028475.1"/>
</dbReference>
<dbReference type="KEGG" id="cbak:DA792_13835"/>
<feature type="domain" description="General stress protein FMN-binding split barrel" evidence="1">
    <location>
        <begin position="11"/>
        <end position="154"/>
    </location>
</feature>
<dbReference type="Gene3D" id="2.30.110.10">
    <property type="entry name" value="Electron Transport, Fmn-binding Protein, Chain A"/>
    <property type="match status" value="1"/>
</dbReference>
<accession>A0A2R4M4C5</accession>
<dbReference type="AlphaFoldDB" id="A0A2R4M4C5"/>
<dbReference type="PANTHER" id="PTHR34818">
    <property type="entry name" value="PROTEIN BLI-3"/>
    <property type="match status" value="1"/>
</dbReference>
<evidence type="ECO:0000259" key="1">
    <source>
        <dbReference type="Pfam" id="PF16242"/>
    </source>
</evidence>
<gene>
    <name evidence="2" type="ORF">DA792_13835</name>
</gene>
<dbReference type="InterPro" id="IPR052917">
    <property type="entry name" value="Stress-Dev_Protein"/>
</dbReference>
<name>A0A2R4M4C5_9RHOB</name>
<dbReference type="InterPro" id="IPR012349">
    <property type="entry name" value="Split_barrel_FMN-bd"/>
</dbReference>
<dbReference type="Pfam" id="PF16242">
    <property type="entry name" value="Pyrid_ox_like"/>
    <property type="match status" value="1"/>
</dbReference>
<dbReference type="PANTHER" id="PTHR34818:SF1">
    <property type="entry name" value="PROTEIN BLI-3"/>
    <property type="match status" value="1"/>
</dbReference>
<protein>
    <submittedName>
        <fullName evidence="2">General stress protein</fullName>
    </submittedName>
</protein>
<sequence length="170" mass="18637">MTNINDFRKDPQHTLWEELDGVRAGMLGLVGSGDHMQPMTHFVDRAASKLYFITSDQTDLAKQAGVTATAHYCVASTNQDFYACLSGVLKPITDKAKLDELWSKVVAAWFPDGKEDKHITLLEFSLGEAALWASTGNPLIFGLEIAKANLNKDKTPDVGEHRVVTFAKAA</sequence>
<dbReference type="EMBL" id="CP028475">
    <property type="protein sequence ID" value="AVW92025.1"/>
    <property type="molecule type" value="Genomic_DNA"/>
</dbReference>
<dbReference type="SUPFAM" id="SSF50475">
    <property type="entry name" value="FMN-binding split barrel"/>
    <property type="match status" value="1"/>
</dbReference>
<evidence type="ECO:0000313" key="3">
    <source>
        <dbReference type="Proteomes" id="UP000241447"/>
    </source>
</evidence>
<dbReference type="Proteomes" id="UP000241447">
    <property type="component" value="Chromosome"/>
</dbReference>
<reference evidence="2 3" key="1">
    <citation type="submission" date="2018-03" db="EMBL/GenBank/DDBJ databases">
        <title>The Complete Genome of Celeribacter baekdonensis strain LH4, a Thiosulfate-Oxidizing Alphaproteobacterium Isolated from Gulf of Mexico Continental Slope Sediments.</title>
        <authorList>
            <person name="Flood B.E."/>
            <person name="Bailey J.V."/>
            <person name="Leprich D."/>
        </authorList>
    </citation>
    <scope>NUCLEOTIDE SEQUENCE [LARGE SCALE GENOMIC DNA]</scope>
    <source>
        <strain evidence="2 3">LH4</strain>
    </source>
</reference>
<organism evidence="2 3">
    <name type="scientific">Celeribacter baekdonensis</name>
    <dbReference type="NCBI Taxonomy" id="875171"/>
    <lineage>
        <taxon>Bacteria</taxon>
        <taxon>Pseudomonadati</taxon>
        <taxon>Pseudomonadota</taxon>
        <taxon>Alphaproteobacteria</taxon>
        <taxon>Rhodobacterales</taxon>
        <taxon>Roseobacteraceae</taxon>
        <taxon>Celeribacter</taxon>
    </lineage>
</organism>
<proteinExistence type="predicted"/>
<dbReference type="InterPro" id="IPR038725">
    <property type="entry name" value="YdaG_split_barrel_FMN-bd"/>
</dbReference>
<evidence type="ECO:0000313" key="2">
    <source>
        <dbReference type="EMBL" id="AVW92025.1"/>
    </source>
</evidence>